<dbReference type="GO" id="GO:0005524">
    <property type="term" value="F:ATP binding"/>
    <property type="evidence" value="ECO:0007669"/>
    <property type="project" value="UniProtKB-UniRule"/>
</dbReference>
<dbReference type="Proteomes" id="UP000594261">
    <property type="component" value="Chromosome 4"/>
</dbReference>
<dbReference type="GO" id="GO:0005886">
    <property type="term" value="C:plasma membrane"/>
    <property type="evidence" value="ECO:0007669"/>
    <property type="project" value="UniProtKB-SubCell"/>
</dbReference>
<keyword evidence="10" id="KW-0418">Kinase</keyword>
<dbReference type="InterPro" id="IPR008271">
    <property type="entry name" value="Ser/Thr_kinase_AS"/>
</dbReference>
<evidence type="ECO:0000256" key="6">
    <source>
        <dbReference type="ARBA" id="ARBA00022692"/>
    </source>
</evidence>
<evidence type="ECO:0000256" key="11">
    <source>
        <dbReference type="ARBA" id="ARBA00022840"/>
    </source>
</evidence>
<evidence type="ECO:0000313" key="23">
    <source>
        <dbReference type="EnsemblPlants" id="QL04p081988:mrna"/>
    </source>
</evidence>
<dbReference type="InterPro" id="IPR017441">
    <property type="entry name" value="Protein_kinase_ATP_BS"/>
</dbReference>
<dbReference type="PANTHER" id="PTHR27002">
    <property type="entry name" value="RECEPTOR-LIKE SERINE/THREONINE-PROTEIN KINASE SD1-8"/>
    <property type="match status" value="1"/>
</dbReference>
<dbReference type="PANTHER" id="PTHR27002:SF1087">
    <property type="entry name" value="PROTEIN KINASE DOMAIN-CONTAINING PROTEIN"/>
    <property type="match status" value="1"/>
</dbReference>
<dbReference type="FunFam" id="1.10.510.10:FF:000060">
    <property type="entry name" value="G-type lectin S-receptor-like serine/threonine-protein kinase"/>
    <property type="match status" value="1"/>
</dbReference>
<keyword evidence="16" id="KW-0325">Glycoprotein</keyword>
<keyword evidence="7" id="KW-0732">Signal</keyword>
<feature type="binding site" evidence="19">
    <location>
        <position position="209"/>
    </location>
    <ligand>
        <name>ATP</name>
        <dbReference type="ChEBI" id="CHEBI:30616"/>
    </ligand>
</feature>
<keyword evidence="15" id="KW-0675">Receptor</keyword>
<keyword evidence="8" id="KW-0430">Lectin</keyword>
<dbReference type="Pfam" id="PF07714">
    <property type="entry name" value="PK_Tyr_Ser-Thr"/>
    <property type="match status" value="1"/>
</dbReference>
<evidence type="ECO:0000256" key="20">
    <source>
        <dbReference type="RuleBase" id="RU000304"/>
    </source>
</evidence>
<name>A0A7N2LHU8_QUELO</name>
<dbReference type="AlphaFoldDB" id="A0A7N2LHU8"/>
<evidence type="ECO:0000256" key="18">
    <source>
        <dbReference type="ARBA" id="ARBA00048679"/>
    </source>
</evidence>
<dbReference type="InterPro" id="IPR000719">
    <property type="entry name" value="Prot_kinase_dom"/>
</dbReference>
<dbReference type="PROSITE" id="PS00108">
    <property type="entry name" value="PROTEIN_KINASE_ST"/>
    <property type="match status" value="1"/>
</dbReference>
<dbReference type="FunFam" id="3.30.200.20:FF:000330">
    <property type="entry name" value="G-type lectin S-receptor-like serine/threonine-protein kinase At4g03230"/>
    <property type="match status" value="1"/>
</dbReference>
<organism evidence="23 24">
    <name type="scientific">Quercus lobata</name>
    <name type="common">Valley oak</name>
    <dbReference type="NCBI Taxonomy" id="97700"/>
    <lineage>
        <taxon>Eukaryota</taxon>
        <taxon>Viridiplantae</taxon>
        <taxon>Streptophyta</taxon>
        <taxon>Embryophyta</taxon>
        <taxon>Tracheophyta</taxon>
        <taxon>Spermatophyta</taxon>
        <taxon>Magnoliopsida</taxon>
        <taxon>eudicotyledons</taxon>
        <taxon>Gunneridae</taxon>
        <taxon>Pentapetalae</taxon>
        <taxon>rosids</taxon>
        <taxon>fabids</taxon>
        <taxon>Fagales</taxon>
        <taxon>Fagaceae</taxon>
        <taxon>Quercus</taxon>
    </lineage>
</organism>
<evidence type="ECO:0000256" key="17">
    <source>
        <dbReference type="ARBA" id="ARBA00047899"/>
    </source>
</evidence>
<comment type="similarity">
    <text evidence="20">Belongs to the protein kinase superfamily.</text>
</comment>
<accession>A0A7N2LHU8</accession>
<keyword evidence="9 19" id="KW-0547">Nucleotide-binding</keyword>
<dbReference type="EC" id="2.7.11.1" evidence="2"/>
<dbReference type="CDD" id="cd14066">
    <property type="entry name" value="STKc_IRAK"/>
    <property type="match status" value="1"/>
</dbReference>
<comment type="catalytic activity">
    <reaction evidence="18">
        <text>L-seryl-[protein] + ATP = O-phospho-L-seryl-[protein] + ADP + H(+)</text>
        <dbReference type="Rhea" id="RHEA:17989"/>
        <dbReference type="Rhea" id="RHEA-COMP:9863"/>
        <dbReference type="Rhea" id="RHEA-COMP:11604"/>
        <dbReference type="ChEBI" id="CHEBI:15378"/>
        <dbReference type="ChEBI" id="CHEBI:29999"/>
        <dbReference type="ChEBI" id="CHEBI:30616"/>
        <dbReference type="ChEBI" id="CHEBI:83421"/>
        <dbReference type="ChEBI" id="CHEBI:456216"/>
        <dbReference type="EC" id="2.7.11.1"/>
    </reaction>
</comment>
<evidence type="ECO:0000256" key="3">
    <source>
        <dbReference type="ARBA" id="ARBA00022475"/>
    </source>
</evidence>
<dbReference type="GO" id="GO:0004674">
    <property type="term" value="F:protein serine/threonine kinase activity"/>
    <property type="evidence" value="ECO:0007669"/>
    <property type="project" value="UniProtKB-KW"/>
</dbReference>
<evidence type="ECO:0000259" key="22">
    <source>
        <dbReference type="PROSITE" id="PS50011"/>
    </source>
</evidence>
<keyword evidence="13 21" id="KW-0472">Membrane</keyword>
<reference evidence="23 24" key="1">
    <citation type="journal article" date="2016" name="G3 (Bethesda)">
        <title>First Draft Assembly and Annotation of the Genome of a California Endemic Oak Quercus lobata Nee (Fagaceae).</title>
        <authorList>
            <person name="Sork V.L."/>
            <person name="Fitz-Gibbon S.T."/>
            <person name="Puiu D."/>
            <person name="Crepeau M."/>
            <person name="Gugger P.F."/>
            <person name="Sherman R."/>
            <person name="Stevens K."/>
            <person name="Langley C.H."/>
            <person name="Pellegrini M."/>
            <person name="Salzberg S.L."/>
        </authorList>
    </citation>
    <scope>NUCLEOTIDE SEQUENCE [LARGE SCALE GENOMIC DNA]</scope>
    <source>
        <strain evidence="23 24">cv. SW786</strain>
    </source>
</reference>
<evidence type="ECO:0000256" key="19">
    <source>
        <dbReference type="PROSITE-ProRule" id="PRU10141"/>
    </source>
</evidence>
<dbReference type="OMA" id="LYSHRCH"/>
<dbReference type="EMBL" id="LRBV02000004">
    <property type="status" value="NOT_ANNOTATED_CDS"/>
    <property type="molecule type" value="Genomic_DNA"/>
</dbReference>
<keyword evidence="3" id="KW-1003">Cell membrane</keyword>
<evidence type="ECO:0000256" key="2">
    <source>
        <dbReference type="ARBA" id="ARBA00012513"/>
    </source>
</evidence>
<evidence type="ECO:0000256" key="15">
    <source>
        <dbReference type="ARBA" id="ARBA00023170"/>
    </source>
</evidence>
<evidence type="ECO:0000256" key="16">
    <source>
        <dbReference type="ARBA" id="ARBA00023180"/>
    </source>
</evidence>
<dbReference type="EnsemblPlants" id="QL04p081988:mrna">
    <property type="protein sequence ID" value="QL04p081988:mrna"/>
    <property type="gene ID" value="QL04p081988"/>
</dbReference>
<keyword evidence="4 20" id="KW-0723">Serine/threonine-protein kinase</keyword>
<evidence type="ECO:0000256" key="12">
    <source>
        <dbReference type="ARBA" id="ARBA00022989"/>
    </source>
</evidence>
<dbReference type="Gene3D" id="3.30.200.20">
    <property type="entry name" value="Phosphorylase Kinase, domain 1"/>
    <property type="match status" value="1"/>
</dbReference>
<dbReference type="SUPFAM" id="SSF56112">
    <property type="entry name" value="Protein kinase-like (PK-like)"/>
    <property type="match status" value="1"/>
</dbReference>
<evidence type="ECO:0000256" key="7">
    <source>
        <dbReference type="ARBA" id="ARBA00022729"/>
    </source>
</evidence>
<protein>
    <recommendedName>
        <fullName evidence="2">non-specific serine/threonine protein kinase</fullName>
        <ecNumber evidence="2">2.7.11.1</ecNumber>
    </recommendedName>
</protein>
<evidence type="ECO:0000256" key="5">
    <source>
        <dbReference type="ARBA" id="ARBA00022679"/>
    </source>
</evidence>
<dbReference type="InParanoid" id="A0A7N2LHU8"/>
<dbReference type="PROSITE" id="PS00107">
    <property type="entry name" value="PROTEIN_KINASE_ATP"/>
    <property type="match status" value="1"/>
</dbReference>
<evidence type="ECO:0000256" key="4">
    <source>
        <dbReference type="ARBA" id="ARBA00022527"/>
    </source>
</evidence>
<keyword evidence="12 21" id="KW-1133">Transmembrane helix</keyword>
<evidence type="ECO:0000256" key="1">
    <source>
        <dbReference type="ARBA" id="ARBA00004251"/>
    </source>
</evidence>
<evidence type="ECO:0000256" key="9">
    <source>
        <dbReference type="ARBA" id="ARBA00022741"/>
    </source>
</evidence>
<reference evidence="23" key="2">
    <citation type="submission" date="2021-01" db="UniProtKB">
        <authorList>
            <consortium name="EnsemblPlants"/>
        </authorList>
    </citation>
    <scope>IDENTIFICATION</scope>
</reference>
<feature type="domain" description="Protein kinase" evidence="22">
    <location>
        <begin position="181"/>
        <end position="478"/>
    </location>
</feature>
<evidence type="ECO:0000256" key="14">
    <source>
        <dbReference type="ARBA" id="ARBA00023157"/>
    </source>
</evidence>
<dbReference type="PROSITE" id="PS50011">
    <property type="entry name" value="PROTEIN_KINASE_DOM"/>
    <property type="match status" value="1"/>
</dbReference>
<keyword evidence="11 19" id="KW-0067">ATP-binding</keyword>
<evidence type="ECO:0000256" key="13">
    <source>
        <dbReference type="ARBA" id="ARBA00023136"/>
    </source>
</evidence>
<keyword evidence="6 21" id="KW-0812">Transmembrane</keyword>
<dbReference type="Gene3D" id="1.10.510.10">
    <property type="entry name" value="Transferase(Phosphotransferase) domain 1"/>
    <property type="match status" value="1"/>
</dbReference>
<evidence type="ECO:0000256" key="8">
    <source>
        <dbReference type="ARBA" id="ARBA00022734"/>
    </source>
</evidence>
<comment type="subcellular location">
    <subcellularLocation>
        <location evidence="1">Cell membrane</location>
        <topology evidence="1">Single-pass type I membrane protein</topology>
    </subcellularLocation>
</comment>
<evidence type="ECO:0000256" key="10">
    <source>
        <dbReference type="ARBA" id="ARBA00022777"/>
    </source>
</evidence>
<dbReference type="GO" id="GO:0030246">
    <property type="term" value="F:carbohydrate binding"/>
    <property type="evidence" value="ECO:0007669"/>
    <property type="project" value="UniProtKB-KW"/>
</dbReference>
<evidence type="ECO:0000256" key="21">
    <source>
        <dbReference type="SAM" id="Phobius"/>
    </source>
</evidence>
<proteinExistence type="inferred from homology"/>
<keyword evidence="5" id="KW-0808">Transferase</keyword>
<dbReference type="InterPro" id="IPR001245">
    <property type="entry name" value="Ser-Thr/Tyr_kinase_cat_dom"/>
</dbReference>
<keyword evidence="14" id="KW-1015">Disulfide bond</keyword>
<evidence type="ECO:0000313" key="24">
    <source>
        <dbReference type="Proteomes" id="UP000594261"/>
    </source>
</evidence>
<dbReference type="Gramene" id="QL04p081988:mrna">
    <property type="protein sequence ID" value="QL04p081988:mrna"/>
    <property type="gene ID" value="QL04p081988"/>
</dbReference>
<feature type="transmembrane region" description="Helical" evidence="21">
    <location>
        <begin position="76"/>
        <end position="99"/>
    </location>
</feature>
<comment type="catalytic activity">
    <reaction evidence="17">
        <text>L-threonyl-[protein] + ATP = O-phospho-L-threonyl-[protein] + ADP + H(+)</text>
        <dbReference type="Rhea" id="RHEA:46608"/>
        <dbReference type="Rhea" id="RHEA-COMP:11060"/>
        <dbReference type="Rhea" id="RHEA-COMP:11605"/>
        <dbReference type="ChEBI" id="CHEBI:15378"/>
        <dbReference type="ChEBI" id="CHEBI:30013"/>
        <dbReference type="ChEBI" id="CHEBI:30616"/>
        <dbReference type="ChEBI" id="CHEBI:61977"/>
        <dbReference type="ChEBI" id="CHEBI:456216"/>
        <dbReference type="EC" id="2.7.11.1"/>
    </reaction>
</comment>
<dbReference type="InterPro" id="IPR011009">
    <property type="entry name" value="Kinase-like_dom_sf"/>
</dbReference>
<keyword evidence="24" id="KW-1185">Reference proteome</keyword>
<dbReference type="SMART" id="SM00220">
    <property type="entry name" value="S_TKc"/>
    <property type="match status" value="1"/>
</dbReference>
<sequence length="499" mass="57116">MKPTPNSKQLTHAAPRNLKKGAVSSLLNPNEDDMFGCGNWMEICSWVWIGKKFREWPVKMFSPYGYLCFVFDCCKFVIFLCFYGVWATGFFVMGLVFGYKEMDLALYSHRCHCSSYNFLLRLVPPIKKEKLEKDAKSDGGLLELMNSDTFTTVNELQNDRKQGSDLRIFSYKCIMSATNSFSLENKLGEGGFGLVYKGIFSQGQEIAIKRLSRNSGQGMLEFKNELILISELQHMNLVQLLGFCIHGEERMLIYEYMPNKSLDYSLFDSTKSKMLDWPTRFSIIEGIAQGLLYLHKYSRLRVIHRDLKASNILLDENMNPKISDFGMARIFQQNELEANTRRIVGTYGYMSPEYAMEGVFSIKSDVYSFGVLLLEIVSGRKSNNFYHTKHLVNLVGYTWELWKEDAMLDLMDPTLNDSFIKDQMLRCIHVGLLCVGDSAIDRPTMSDVITMLTNDCLTLPSPEKPIFSIARKAIEAHICEKESENYSIYGLSISSMVAR</sequence>